<dbReference type="InterPro" id="IPR036291">
    <property type="entry name" value="NAD(P)-bd_dom_sf"/>
</dbReference>
<dbReference type="PIRSF" id="PIRSF500136">
    <property type="entry name" value="UDP_ManNAc_DH"/>
    <property type="match status" value="1"/>
</dbReference>
<comment type="similarity">
    <text evidence="3">Belongs to the UDP-glucose/GDP-mannose dehydrogenase family.</text>
</comment>
<dbReference type="SUPFAM" id="SSF52413">
    <property type="entry name" value="UDP-glucose/GDP-mannose dehydrogenase C-terminal domain"/>
    <property type="match status" value="1"/>
</dbReference>
<organism evidence="6 7">
    <name type="scientific">Aurantiacibacter zhengii</name>
    <dbReference type="NCBI Taxonomy" id="2307003"/>
    <lineage>
        <taxon>Bacteria</taxon>
        <taxon>Pseudomonadati</taxon>
        <taxon>Pseudomonadota</taxon>
        <taxon>Alphaproteobacteria</taxon>
        <taxon>Sphingomonadales</taxon>
        <taxon>Erythrobacteraceae</taxon>
        <taxon>Aurantiacibacter</taxon>
    </lineage>
</organism>
<evidence type="ECO:0000313" key="6">
    <source>
        <dbReference type="EMBL" id="RIV85882.1"/>
    </source>
</evidence>
<dbReference type="InterPro" id="IPR001732">
    <property type="entry name" value="UDP-Glc/GDP-Man_DH_N"/>
</dbReference>
<dbReference type="PANTHER" id="PTHR43491">
    <property type="entry name" value="UDP-N-ACETYL-D-MANNOSAMINE DEHYDROGENASE"/>
    <property type="match status" value="1"/>
</dbReference>
<evidence type="ECO:0000313" key="7">
    <source>
        <dbReference type="Proteomes" id="UP000286576"/>
    </source>
</evidence>
<dbReference type="Pfam" id="PF03721">
    <property type="entry name" value="UDPG_MGDP_dh_N"/>
    <property type="match status" value="1"/>
</dbReference>
<dbReference type="InterPro" id="IPR008927">
    <property type="entry name" value="6-PGluconate_DH-like_C_sf"/>
</dbReference>
<keyword evidence="7" id="KW-1185">Reference proteome</keyword>
<dbReference type="EMBL" id="QXFL01000004">
    <property type="protein sequence ID" value="RIV85882.1"/>
    <property type="molecule type" value="Genomic_DNA"/>
</dbReference>
<dbReference type="PIRSF" id="PIRSF000124">
    <property type="entry name" value="UDPglc_GDPman_dh"/>
    <property type="match status" value="1"/>
</dbReference>
<dbReference type="SUPFAM" id="SSF48179">
    <property type="entry name" value="6-phosphogluconate dehydrogenase C-terminal domain-like"/>
    <property type="match status" value="1"/>
</dbReference>
<protein>
    <submittedName>
        <fullName evidence="6">Nucleotide sugar dehydrogenase</fullName>
    </submittedName>
</protein>
<dbReference type="GO" id="GO:0016616">
    <property type="term" value="F:oxidoreductase activity, acting on the CH-OH group of donors, NAD or NADP as acceptor"/>
    <property type="evidence" value="ECO:0007669"/>
    <property type="project" value="InterPro"/>
</dbReference>
<name>A0A418NSG1_9SPHN</name>
<dbReference type="AlphaFoldDB" id="A0A418NSG1"/>
<dbReference type="InterPro" id="IPR036220">
    <property type="entry name" value="UDP-Glc/GDP-Man_DH_C_sf"/>
</dbReference>
<dbReference type="GO" id="GO:0016628">
    <property type="term" value="F:oxidoreductase activity, acting on the CH-CH group of donors, NAD or NADP as acceptor"/>
    <property type="evidence" value="ECO:0007669"/>
    <property type="project" value="InterPro"/>
</dbReference>
<evidence type="ECO:0000256" key="2">
    <source>
        <dbReference type="ARBA" id="ARBA00023027"/>
    </source>
</evidence>
<keyword evidence="4" id="KW-0812">Transmembrane</keyword>
<dbReference type="GO" id="GO:0051287">
    <property type="term" value="F:NAD binding"/>
    <property type="evidence" value="ECO:0007669"/>
    <property type="project" value="InterPro"/>
</dbReference>
<dbReference type="InterPro" id="IPR014026">
    <property type="entry name" value="UDP-Glc/GDP-Man_DH_dimer"/>
</dbReference>
<dbReference type="InterPro" id="IPR017476">
    <property type="entry name" value="UDP-Glc/GDP-Man"/>
</dbReference>
<feature type="transmembrane region" description="Helical" evidence="4">
    <location>
        <begin position="20"/>
        <end position="46"/>
    </location>
</feature>
<dbReference type="RefSeq" id="WP_119587073.1">
    <property type="nucleotide sequence ID" value="NZ_CAWODQ010000024.1"/>
</dbReference>
<evidence type="ECO:0000256" key="3">
    <source>
        <dbReference type="PIRNR" id="PIRNR000124"/>
    </source>
</evidence>
<keyword evidence="2" id="KW-0520">NAD</keyword>
<evidence type="ECO:0000256" key="4">
    <source>
        <dbReference type="SAM" id="Phobius"/>
    </source>
</evidence>
<sequence>MTVEHGTGLLARLEDRSATVGVIGMGYVGLPLALAIVDAGFTVIGFDVDEAKPRRLAAGQSYFKHIGSDAIAAANATGRFSATTDFSRLAEADVIAICVPTPLDQHLEPDLSFVEQTTETIAANLRAGQLVVLESTTYPGTTDEVLKPILERGGLTCGEDFFLAFSPEREDPGNPSFGTTSIPKVVGADDDVAREAATKFYGTFIGQVVPVSNTRAAEATKLTENIFRSVNIALVNELKVIFEPMGVDVWEVIEAAKTKPFGFMPFYPGPGLGGHCIPIDPFYLTWKAREYAVPTRFIELAGEINSSMPNRVIEKLALAVDQRLRKGLNGTRVLVLGAAYKKNVDDMRESPALQIMELLQDRGAQVAYYDPFVPELPPTREHPSLTGMRSVDWKDDLAADYDAVLLVTDHDDVDYHALLKHAALVVDTRNAFRKAGAEGDNLVLA</sequence>
<feature type="domain" description="UDP-glucose/GDP-mannose dehydrogenase C-terminal" evidence="5">
    <location>
        <begin position="334"/>
        <end position="434"/>
    </location>
</feature>
<gene>
    <name evidence="6" type="ORF">D2V07_11275</name>
</gene>
<dbReference type="Pfam" id="PF03720">
    <property type="entry name" value="UDPG_MGDP_dh_C"/>
    <property type="match status" value="1"/>
</dbReference>
<accession>A0A418NSG1</accession>
<dbReference type="Proteomes" id="UP000286576">
    <property type="component" value="Unassembled WGS sequence"/>
</dbReference>
<dbReference type="SMART" id="SM00984">
    <property type="entry name" value="UDPG_MGDP_dh_C"/>
    <property type="match status" value="1"/>
</dbReference>
<keyword evidence="4" id="KW-0472">Membrane</keyword>
<keyword evidence="4" id="KW-1133">Transmembrane helix</keyword>
<proteinExistence type="inferred from homology"/>
<evidence type="ECO:0000259" key="5">
    <source>
        <dbReference type="SMART" id="SM00984"/>
    </source>
</evidence>
<dbReference type="InterPro" id="IPR014027">
    <property type="entry name" value="UDP-Glc/GDP-Man_DH_C"/>
</dbReference>
<dbReference type="OrthoDB" id="9803238at2"/>
<reference evidence="6 7" key="1">
    <citation type="submission" date="2018-08" db="EMBL/GenBank/DDBJ databases">
        <title>Erythrobacter zhengii sp.nov., a bacterium isolated from deep-sea sediment.</title>
        <authorList>
            <person name="Fang C."/>
            <person name="Wu Y.-H."/>
            <person name="Sun C."/>
            <person name="Wang H."/>
            <person name="Cheng H."/>
            <person name="Meng F.-X."/>
            <person name="Wang C.-S."/>
            <person name="Xu X.-W."/>
        </authorList>
    </citation>
    <scope>NUCLEOTIDE SEQUENCE [LARGE SCALE GENOMIC DNA]</scope>
    <source>
        <strain evidence="6 7">V18</strain>
    </source>
</reference>
<evidence type="ECO:0000256" key="1">
    <source>
        <dbReference type="ARBA" id="ARBA00023002"/>
    </source>
</evidence>
<comment type="caution">
    <text evidence="6">The sequence shown here is derived from an EMBL/GenBank/DDBJ whole genome shotgun (WGS) entry which is preliminary data.</text>
</comment>
<dbReference type="Pfam" id="PF00984">
    <property type="entry name" value="UDPG_MGDP_dh"/>
    <property type="match status" value="1"/>
</dbReference>
<dbReference type="PANTHER" id="PTHR43491:SF1">
    <property type="entry name" value="UDP-N-ACETYL-D-MANNOSAMINE DEHYDROGENASE"/>
    <property type="match status" value="1"/>
</dbReference>
<dbReference type="SUPFAM" id="SSF51735">
    <property type="entry name" value="NAD(P)-binding Rossmann-fold domains"/>
    <property type="match status" value="1"/>
</dbReference>
<keyword evidence="1" id="KW-0560">Oxidoreductase</keyword>
<dbReference type="GO" id="GO:0000271">
    <property type="term" value="P:polysaccharide biosynthetic process"/>
    <property type="evidence" value="ECO:0007669"/>
    <property type="project" value="InterPro"/>
</dbReference>
<dbReference type="Gene3D" id="3.40.50.720">
    <property type="entry name" value="NAD(P)-binding Rossmann-like Domain"/>
    <property type="match status" value="2"/>
</dbReference>
<dbReference type="NCBIfam" id="TIGR03026">
    <property type="entry name" value="NDP-sugDHase"/>
    <property type="match status" value="1"/>
</dbReference>
<dbReference type="InterPro" id="IPR028359">
    <property type="entry name" value="UDP_ManNAc/GlcNAc_DH"/>
</dbReference>